<keyword evidence="2" id="KW-1185">Reference proteome</keyword>
<gene>
    <name evidence="1" type="ORF">GCM10023191_061730</name>
</gene>
<dbReference type="Proteomes" id="UP001500503">
    <property type="component" value="Unassembled WGS sequence"/>
</dbReference>
<evidence type="ECO:0000313" key="1">
    <source>
        <dbReference type="EMBL" id="GAA4505676.1"/>
    </source>
</evidence>
<name>A0ABP8QM93_9ACTN</name>
<reference evidence="2" key="1">
    <citation type="journal article" date="2019" name="Int. J. Syst. Evol. Microbiol.">
        <title>The Global Catalogue of Microorganisms (GCM) 10K type strain sequencing project: providing services to taxonomists for standard genome sequencing and annotation.</title>
        <authorList>
            <consortium name="The Broad Institute Genomics Platform"/>
            <consortium name="The Broad Institute Genome Sequencing Center for Infectious Disease"/>
            <person name="Wu L."/>
            <person name="Ma J."/>
        </authorList>
    </citation>
    <scope>NUCLEOTIDE SEQUENCE [LARGE SCALE GENOMIC DNA]</scope>
    <source>
        <strain evidence="2">JCM 17933</strain>
    </source>
</reference>
<sequence>MFPATSVPQSLVDHVQHLGPFTVAYELQGRPQIGLPAHPAIGRDFRTRITSVLAKLMADCRIGHLLVAGPEQVLLEALADTAPAPPPVTIWLDAGCTNEVASGVRGNIPRGLDANVVMAPELPTPRGSCPALLTLGLHVSGLSYVAPAVRPLLSYFDSRVRGEVVLIDPTDGDPAAVPAGWPAIWTHKYFTHVYSSAPTDLESGRRAS</sequence>
<comment type="caution">
    <text evidence="1">The sequence shown here is derived from an EMBL/GenBank/DDBJ whole genome shotgun (WGS) entry which is preliminary data.</text>
</comment>
<evidence type="ECO:0000313" key="2">
    <source>
        <dbReference type="Proteomes" id="UP001500503"/>
    </source>
</evidence>
<accession>A0ABP8QM93</accession>
<proteinExistence type="predicted"/>
<organism evidence="1 2">
    <name type="scientific">Actinoallomurus oryzae</name>
    <dbReference type="NCBI Taxonomy" id="502180"/>
    <lineage>
        <taxon>Bacteria</taxon>
        <taxon>Bacillati</taxon>
        <taxon>Actinomycetota</taxon>
        <taxon>Actinomycetes</taxon>
        <taxon>Streptosporangiales</taxon>
        <taxon>Thermomonosporaceae</taxon>
        <taxon>Actinoallomurus</taxon>
    </lineage>
</organism>
<protein>
    <submittedName>
        <fullName evidence="1">Uncharacterized protein</fullName>
    </submittedName>
</protein>
<dbReference type="EMBL" id="BAABHF010000038">
    <property type="protein sequence ID" value="GAA4505676.1"/>
    <property type="molecule type" value="Genomic_DNA"/>
</dbReference>